<comment type="caution">
    <text evidence="2">The sequence shown here is derived from an EMBL/GenBank/DDBJ whole genome shotgun (WGS) entry which is preliminary data.</text>
</comment>
<evidence type="ECO:0000313" key="2">
    <source>
        <dbReference type="EMBL" id="KAG5162619.1"/>
    </source>
</evidence>
<keyword evidence="1" id="KW-0732">Signal</keyword>
<dbReference type="AlphaFoldDB" id="A0A8H8CF52"/>
<dbReference type="OrthoDB" id="3217549at2759"/>
<proteinExistence type="predicted"/>
<dbReference type="EMBL" id="JAFIQS010000018">
    <property type="protein sequence ID" value="KAG5162619.1"/>
    <property type="molecule type" value="Genomic_DNA"/>
</dbReference>
<reference evidence="2" key="1">
    <citation type="submission" date="2021-02" db="EMBL/GenBank/DDBJ databases">
        <title>Psilocybe cubensis genome.</title>
        <authorList>
            <person name="Mckernan K.J."/>
            <person name="Crawford S."/>
            <person name="Trippe A."/>
            <person name="Kane L.T."/>
            <person name="Mclaughlin S."/>
        </authorList>
    </citation>
    <scope>NUCLEOTIDE SEQUENCE [LARGE SCALE GENOMIC DNA]</scope>
    <source>
        <strain evidence="2">MGC-MH-2018</strain>
    </source>
</reference>
<evidence type="ECO:0000256" key="1">
    <source>
        <dbReference type="SAM" id="SignalP"/>
    </source>
</evidence>
<accession>A0A8H8CF52</accession>
<feature type="signal peptide" evidence="1">
    <location>
        <begin position="1"/>
        <end position="23"/>
    </location>
</feature>
<evidence type="ECO:0008006" key="3">
    <source>
        <dbReference type="Google" id="ProtNLM"/>
    </source>
</evidence>
<sequence length="383" mass="43651">MAILIAQFFRMFWNLLCFPFNTAHNDDSMVGDGVERGVDYTGTLPEIILASIFIQARPSSGLNLRIQAVHSLTPNSRRRSSTDLRPWTILASNICYWKRIDIELDRQTVFDFLELPLTNASMLENLSITVVVRDAQELPTKILDYLQTVMESPTFTLQRLTWECIPVESMTTHSLWGSLREIHLNMGLTMDQGIEFLRSCLRAENIALACITTDCVAYKEHELQLEAVYRELMSGGLGTLPPPQRRMLPNLRRLSVGMGGVVGDCIPILQFFILPALTHLEIQCFDTRKQSWELLKDFLRRSAQSAEEQWNIQKLSIVDHNMAQWLVEKVLSAPGVPKISCYTRRAIDVQKVLEKLGWSMELIVLKDSWGGTCIEYSSAVIRQ</sequence>
<gene>
    <name evidence="2" type="ORF">JR316_012504</name>
</gene>
<protein>
    <recommendedName>
        <fullName evidence="3">F-box domain-containing protein</fullName>
    </recommendedName>
</protein>
<organism evidence="2">
    <name type="scientific">Psilocybe cubensis</name>
    <name type="common">Psychedelic mushroom</name>
    <name type="synonym">Stropharia cubensis</name>
    <dbReference type="NCBI Taxonomy" id="181762"/>
    <lineage>
        <taxon>Eukaryota</taxon>
        <taxon>Fungi</taxon>
        <taxon>Dikarya</taxon>
        <taxon>Basidiomycota</taxon>
        <taxon>Agaricomycotina</taxon>
        <taxon>Agaricomycetes</taxon>
        <taxon>Agaricomycetidae</taxon>
        <taxon>Agaricales</taxon>
        <taxon>Agaricineae</taxon>
        <taxon>Strophariaceae</taxon>
        <taxon>Psilocybe</taxon>
    </lineage>
</organism>
<feature type="chain" id="PRO_5034662352" description="F-box domain-containing protein" evidence="1">
    <location>
        <begin position="24"/>
        <end position="383"/>
    </location>
</feature>
<name>A0A8H8CF52_PSICU</name>